<keyword evidence="1" id="KW-0378">Hydrolase</keyword>
<dbReference type="PANTHER" id="PTHR11046:SF25">
    <property type="match status" value="1"/>
</dbReference>
<evidence type="ECO:0000313" key="5">
    <source>
        <dbReference type="Proteomes" id="UP000799118"/>
    </source>
</evidence>
<dbReference type="AlphaFoldDB" id="A0A6A4I1T1"/>
<organism evidence="4 5">
    <name type="scientific">Gymnopus androsaceus JB14</name>
    <dbReference type="NCBI Taxonomy" id="1447944"/>
    <lineage>
        <taxon>Eukaryota</taxon>
        <taxon>Fungi</taxon>
        <taxon>Dikarya</taxon>
        <taxon>Basidiomycota</taxon>
        <taxon>Agaricomycotina</taxon>
        <taxon>Agaricomycetes</taxon>
        <taxon>Agaricomycetidae</taxon>
        <taxon>Agaricales</taxon>
        <taxon>Marasmiineae</taxon>
        <taxon>Omphalotaceae</taxon>
        <taxon>Gymnopus</taxon>
    </lineage>
</organism>
<evidence type="ECO:0000256" key="2">
    <source>
        <dbReference type="SAM" id="Coils"/>
    </source>
</evidence>
<dbReference type="InterPro" id="IPR022894">
    <property type="entry name" value="Oligoribonuclease"/>
</dbReference>
<accession>A0A6A4I1T1</accession>
<keyword evidence="5" id="KW-1185">Reference proteome</keyword>
<dbReference type="GO" id="GO:0000175">
    <property type="term" value="F:3'-5'-RNA exonuclease activity"/>
    <property type="evidence" value="ECO:0007669"/>
    <property type="project" value="InterPro"/>
</dbReference>
<protein>
    <submittedName>
        <fullName evidence="4">Uncharacterized protein</fullName>
    </submittedName>
</protein>
<gene>
    <name evidence="4" type="ORF">BT96DRAFT_815976</name>
</gene>
<evidence type="ECO:0000256" key="3">
    <source>
        <dbReference type="SAM" id="MobiDB-lite"/>
    </source>
</evidence>
<feature type="compositionally biased region" description="Acidic residues" evidence="3">
    <location>
        <begin position="763"/>
        <end position="776"/>
    </location>
</feature>
<dbReference type="EMBL" id="ML769431">
    <property type="protein sequence ID" value="KAE9402844.1"/>
    <property type="molecule type" value="Genomic_DNA"/>
</dbReference>
<dbReference type="OrthoDB" id="3236156at2759"/>
<reference evidence="4" key="1">
    <citation type="journal article" date="2019" name="Environ. Microbiol.">
        <title>Fungal ecological strategies reflected in gene transcription - a case study of two litter decomposers.</title>
        <authorList>
            <person name="Barbi F."/>
            <person name="Kohler A."/>
            <person name="Barry K."/>
            <person name="Baskaran P."/>
            <person name="Daum C."/>
            <person name="Fauchery L."/>
            <person name="Ihrmark K."/>
            <person name="Kuo A."/>
            <person name="LaButti K."/>
            <person name="Lipzen A."/>
            <person name="Morin E."/>
            <person name="Grigoriev I.V."/>
            <person name="Henrissat B."/>
            <person name="Lindahl B."/>
            <person name="Martin F."/>
        </authorList>
    </citation>
    <scope>NUCLEOTIDE SEQUENCE</scope>
    <source>
        <strain evidence="4">JB14</strain>
    </source>
</reference>
<dbReference type="PANTHER" id="PTHR11046">
    <property type="entry name" value="OLIGORIBONUCLEASE, MITOCHONDRIAL"/>
    <property type="match status" value="1"/>
</dbReference>
<proteinExistence type="predicted"/>
<evidence type="ECO:0000256" key="1">
    <source>
        <dbReference type="ARBA" id="ARBA00022722"/>
    </source>
</evidence>
<evidence type="ECO:0000313" key="4">
    <source>
        <dbReference type="EMBL" id="KAE9402844.1"/>
    </source>
</evidence>
<name>A0A6A4I1T1_9AGAR</name>
<dbReference type="Proteomes" id="UP000799118">
    <property type="component" value="Unassembled WGS sequence"/>
</dbReference>
<sequence length="776" mass="88265">MKENGIIPDDARTLINDLVALENVPTSRVSRIIQRIAEAMGVKVEGNASRRSTARIVKEGGIASKLQFADALKTAKGVTLSGDGTSHKHETYECRNAVVIQNDGPGSASRKLQFFLGIQMAVNHTSETQLGGWIELVEEIYHLAFESGLISEDDARTFWNLVTGFHSDHAEDQKKLFRLLKEYKFRCDRDLRGERSMKSMNTTELHDLLYQCTQEAIRKAGGPQAWQRLTDDERVVKFLAMREQVIRDIGQREFDNLGAPEKADIDFILWAGCCMHKEMNAFKYAVCAMELYWKSVGVAPLKMYNRDNSAAVSLAPDTAAAERAEDKTKGGAVKVASLCGAIFRHKDRKRGQQDSLRFFFDLELGFTISFPDTSNTRFQSHAEACATLITYHDLFIRFLEYVKENKASRTLNHMEKNVYDGLRCPQTITEICAIALYWLSVSVPYMREIRGPYREHDNVLLLGELHEHVISFLDALIDNPDLLLGADASYETGSLDGKVWERPEAFYAVHRYIKDLPHLRGCLIHLLKGARDGWLRFITEFAKGGPLSNATLEQIERAWMELTNDLCEAAFGMYRQFSRANPTVSLPQYNARKMYQMNCTSDFLRSLSPAMRQFLRRITREQDASGAAREVKLKMAKHRQEVAEHNVQKERVRQEKRQAADNAVATHQPILTVTELDFACSLPARAQGYLTAERLTMELRWHLKYGPDGVPKVMKEWGKRPNKITLVRAAIERYLLRASQEIPEPAPEARGDVEDPEQLVTIEDLEGYDSEEDYYS</sequence>
<feature type="region of interest" description="Disordered" evidence="3">
    <location>
        <begin position="741"/>
        <end position="776"/>
    </location>
</feature>
<feature type="coiled-coil region" evidence="2">
    <location>
        <begin position="628"/>
        <end position="662"/>
    </location>
</feature>
<keyword evidence="1" id="KW-0540">Nuclease</keyword>
<keyword evidence="2" id="KW-0175">Coiled coil</keyword>